<accession>A0A164R4M2</accession>
<evidence type="ECO:0000313" key="2">
    <source>
        <dbReference type="EMBL" id="KZS90250.1"/>
    </source>
</evidence>
<dbReference type="AlphaFoldDB" id="A0A164R4M2"/>
<dbReference type="EMBL" id="KV419422">
    <property type="protein sequence ID" value="KZS90250.1"/>
    <property type="molecule type" value="Genomic_DNA"/>
</dbReference>
<sequence>MDKFPCSTRDHVLYLVYFYPDMESDSRFWAFYVAPTHSNSHRNPSRSSSPTSSSNTSPTPSLLSSSSSSSASVSPSPPPSHLSSRRTSQPDTKPLVGVFHELQTVAGYAKFWHNVVPGFVPEMFASLEGAMELVHLDREGVLCFERTASEVTNVLQAELLQAEGEERRGQEWVMNIVELLEDALLLPEGTTEVVKDRIPT</sequence>
<reference evidence="2 3" key="1">
    <citation type="journal article" date="2016" name="Mol. Biol. Evol.">
        <title>Comparative Genomics of Early-Diverging Mushroom-Forming Fungi Provides Insights into the Origins of Lignocellulose Decay Capabilities.</title>
        <authorList>
            <person name="Nagy L.G."/>
            <person name="Riley R."/>
            <person name="Tritt A."/>
            <person name="Adam C."/>
            <person name="Daum C."/>
            <person name="Floudas D."/>
            <person name="Sun H."/>
            <person name="Yadav J.S."/>
            <person name="Pangilinan J."/>
            <person name="Larsson K.H."/>
            <person name="Matsuura K."/>
            <person name="Barry K."/>
            <person name="Labutti K."/>
            <person name="Kuo R."/>
            <person name="Ohm R.A."/>
            <person name="Bhattacharya S.S."/>
            <person name="Shirouzu T."/>
            <person name="Yoshinaga Y."/>
            <person name="Martin F.M."/>
            <person name="Grigoriev I.V."/>
            <person name="Hibbett D.S."/>
        </authorList>
    </citation>
    <scope>NUCLEOTIDE SEQUENCE [LARGE SCALE GENOMIC DNA]</scope>
    <source>
        <strain evidence="2 3">HHB9708</strain>
    </source>
</reference>
<organism evidence="2 3">
    <name type="scientific">Sistotremastrum niveocremeum HHB9708</name>
    <dbReference type="NCBI Taxonomy" id="1314777"/>
    <lineage>
        <taxon>Eukaryota</taxon>
        <taxon>Fungi</taxon>
        <taxon>Dikarya</taxon>
        <taxon>Basidiomycota</taxon>
        <taxon>Agaricomycotina</taxon>
        <taxon>Agaricomycetes</taxon>
        <taxon>Sistotremastrales</taxon>
        <taxon>Sistotremastraceae</taxon>
        <taxon>Sertulicium</taxon>
        <taxon>Sertulicium niveocremeum</taxon>
    </lineage>
</organism>
<evidence type="ECO:0000256" key="1">
    <source>
        <dbReference type="SAM" id="MobiDB-lite"/>
    </source>
</evidence>
<proteinExistence type="predicted"/>
<feature type="compositionally biased region" description="Low complexity" evidence="1">
    <location>
        <begin position="45"/>
        <end position="74"/>
    </location>
</feature>
<name>A0A164R4M2_9AGAM</name>
<feature type="region of interest" description="Disordered" evidence="1">
    <location>
        <begin position="38"/>
        <end position="91"/>
    </location>
</feature>
<protein>
    <submittedName>
        <fullName evidence="2">Uncharacterized protein</fullName>
    </submittedName>
</protein>
<gene>
    <name evidence="2" type="ORF">SISNIDRAFT_488461</name>
</gene>
<dbReference type="Proteomes" id="UP000076722">
    <property type="component" value="Unassembled WGS sequence"/>
</dbReference>
<keyword evidence="3" id="KW-1185">Reference proteome</keyword>
<evidence type="ECO:0000313" key="3">
    <source>
        <dbReference type="Proteomes" id="UP000076722"/>
    </source>
</evidence>